<dbReference type="InterPro" id="IPR001841">
    <property type="entry name" value="Znf_RING"/>
</dbReference>
<organism evidence="8 9">
    <name type="scientific">Mytilus edulis</name>
    <name type="common">Blue mussel</name>
    <dbReference type="NCBI Taxonomy" id="6550"/>
    <lineage>
        <taxon>Eukaryota</taxon>
        <taxon>Metazoa</taxon>
        <taxon>Spiralia</taxon>
        <taxon>Lophotrochozoa</taxon>
        <taxon>Mollusca</taxon>
        <taxon>Bivalvia</taxon>
        <taxon>Autobranchia</taxon>
        <taxon>Pteriomorphia</taxon>
        <taxon>Mytilida</taxon>
        <taxon>Mytiloidea</taxon>
        <taxon>Mytilidae</taxon>
        <taxon>Mytilinae</taxon>
        <taxon>Mytilus</taxon>
    </lineage>
</organism>
<feature type="domain" description="B box-type" evidence="7">
    <location>
        <begin position="106"/>
        <end position="156"/>
    </location>
</feature>
<dbReference type="Pfam" id="PF13445">
    <property type="entry name" value="zf-RING_UBOX"/>
    <property type="match status" value="1"/>
</dbReference>
<reference evidence="8" key="1">
    <citation type="submission" date="2021-03" db="EMBL/GenBank/DDBJ databases">
        <authorList>
            <person name="Bekaert M."/>
        </authorList>
    </citation>
    <scope>NUCLEOTIDE SEQUENCE</scope>
</reference>
<feature type="coiled-coil region" evidence="5">
    <location>
        <begin position="256"/>
        <end position="291"/>
    </location>
</feature>
<dbReference type="PROSITE" id="PS00518">
    <property type="entry name" value="ZF_RING_1"/>
    <property type="match status" value="1"/>
</dbReference>
<accession>A0A8S3SHT9</accession>
<keyword evidence="5" id="KW-0175">Coiled coil</keyword>
<dbReference type="GO" id="GO:0008270">
    <property type="term" value="F:zinc ion binding"/>
    <property type="evidence" value="ECO:0007669"/>
    <property type="project" value="UniProtKB-KW"/>
</dbReference>
<feature type="domain" description="B box-type" evidence="7">
    <location>
        <begin position="169"/>
        <end position="207"/>
    </location>
</feature>
<dbReference type="Gene3D" id="4.10.830.40">
    <property type="match status" value="1"/>
</dbReference>
<evidence type="ECO:0000313" key="9">
    <source>
        <dbReference type="Proteomes" id="UP000683360"/>
    </source>
</evidence>
<dbReference type="PROSITE" id="PS51421">
    <property type="entry name" value="RAS"/>
    <property type="match status" value="1"/>
</dbReference>
<dbReference type="Gene3D" id="3.30.160.60">
    <property type="entry name" value="Classic Zinc Finger"/>
    <property type="match status" value="1"/>
</dbReference>
<dbReference type="SMART" id="SM00173">
    <property type="entry name" value="RAS"/>
    <property type="match status" value="1"/>
</dbReference>
<dbReference type="SUPFAM" id="SSF50969">
    <property type="entry name" value="YVTN repeat-like/Quinoprotein amine dehydrogenase"/>
    <property type="match status" value="1"/>
</dbReference>
<evidence type="ECO:0000313" key="8">
    <source>
        <dbReference type="EMBL" id="CAG2217731.1"/>
    </source>
</evidence>
<dbReference type="InterPro" id="IPR047153">
    <property type="entry name" value="TRIM45/56/19-like"/>
</dbReference>
<dbReference type="SUPFAM" id="SSF57845">
    <property type="entry name" value="B-box zinc-binding domain"/>
    <property type="match status" value="1"/>
</dbReference>
<dbReference type="InterPro" id="IPR011044">
    <property type="entry name" value="Quino_amine_DH_bsu"/>
</dbReference>
<dbReference type="Gene3D" id="3.30.40.10">
    <property type="entry name" value="Zinc/RING finger domain, C3HC4 (zinc finger)"/>
    <property type="match status" value="1"/>
</dbReference>
<name>A0A8S3SHT9_MYTED</name>
<gene>
    <name evidence="8" type="ORF">MEDL_31408</name>
</gene>
<dbReference type="AlphaFoldDB" id="A0A8S3SHT9"/>
<dbReference type="EMBL" id="CAJPWZ010001570">
    <property type="protein sequence ID" value="CAG2217731.1"/>
    <property type="molecule type" value="Genomic_DNA"/>
</dbReference>
<feature type="domain" description="RING-type" evidence="6">
    <location>
        <begin position="24"/>
        <end position="70"/>
    </location>
</feature>
<dbReference type="SMART" id="SM00336">
    <property type="entry name" value="BBOX"/>
    <property type="match status" value="2"/>
</dbReference>
<dbReference type="Proteomes" id="UP000683360">
    <property type="component" value="Unassembled WGS sequence"/>
</dbReference>
<dbReference type="InterPro" id="IPR013083">
    <property type="entry name" value="Znf_RING/FYVE/PHD"/>
</dbReference>
<dbReference type="InterPro" id="IPR017907">
    <property type="entry name" value="Znf_RING_CS"/>
</dbReference>
<dbReference type="SUPFAM" id="SSF57850">
    <property type="entry name" value="RING/U-box"/>
    <property type="match status" value="1"/>
</dbReference>
<protein>
    <submittedName>
        <fullName evidence="8">RERGL</fullName>
    </submittedName>
</protein>
<dbReference type="SMART" id="SM00184">
    <property type="entry name" value="RING"/>
    <property type="match status" value="1"/>
</dbReference>
<dbReference type="CDD" id="cd19756">
    <property type="entry name" value="Bbox2"/>
    <property type="match status" value="1"/>
</dbReference>
<dbReference type="InterPro" id="IPR027370">
    <property type="entry name" value="Znf-RING_euk"/>
</dbReference>
<dbReference type="PROSITE" id="PS51419">
    <property type="entry name" value="RAB"/>
    <property type="match status" value="1"/>
</dbReference>
<comment type="caution">
    <text evidence="8">The sequence shown here is derived from an EMBL/GenBank/DDBJ whole genome shotgun (WGS) entry which is preliminary data.</text>
</comment>
<dbReference type="InterPro" id="IPR001806">
    <property type="entry name" value="Small_GTPase"/>
</dbReference>
<dbReference type="PANTHER" id="PTHR25462:SF296">
    <property type="entry name" value="MEIOTIC P26, ISOFORM F"/>
    <property type="match status" value="1"/>
</dbReference>
<dbReference type="Pfam" id="PF00071">
    <property type="entry name" value="Ras"/>
    <property type="match status" value="1"/>
</dbReference>
<evidence type="ECO:0000256" key="1">
    <source>
        <dbReference type="ARBA" id="ARBA00022723"/>
    </source>
</evidence>
<keyword evidence="3" id="KW-0862">Zinc</keyword>
<dbReference type="PROSITE" id="PS50089">
    <property type="entry name" value="ZF_RING_2"/>
    <property type="match status" value="1"/>
</dbReference>
<dbReference type="OrthoDB" id="6082856at2759"/>
<dbReference type="InterPro" id="IPR027417">
    <property type="entry name" value="P-loop_NTPase"/>
</dbReference>
<evidence type="ECO:0000256" key="3">
    <source>
        <dbReference type="ARBA" id="ARBA00022833"/>
    </source>
</evidence>
<dbReference type="SMART" id="SM00175">
    <property type="entry name" value="RAB"/>
    <property type="match status" value="1"/>
</dbReference>
<dbReference type="GO" id="GO:0003924">
    <property type="term" value="F:GTPase activity"/>
    <property type="evidence" value="ECO:0007669"/>
    <property type="project" value="InterPro"/>
</dbReference>
<sequence>MATSLNVGEEAEHIKGDFVDLLTCSICFEIFKQPKYLPCLHTFCETCISSYIVSKAKGNNLKGFKCPVCRRFIPMGDNLKNPETWARSLPGNYFVVSMMDRKAMKKTEKLCDTCSGKNVSKEAISWCTVCEEAYCDTCEDYHRSYKMARNHKIVPIKDMHEETPISNSCASVTCDEHPEKTIEIYCKDHSQPCCTICATVHHRKCEHVVAIDKAVSGVKESKKAQELMNKLNETGKKLDGVIKKRNHYTTNFKKEIDAVLMEVANMRKKINEKLNKIENKIKDEINGARKDNLLRLSEDSTELLTLKSKFDHWKNIFETCLSEGSELQCFVKLEEISRKIPKFEKDWSTVIQGIRDVSIKFEATEIVSDTVRFGHLHFNEKIPSFLGLKTVHVHTEKIKVLFKIDIRGSFISGIFFNDDIIITDHDKKRVVHNDKIGKQIDILNILKPPTDITKVNDCTVAVSSNTEKIFIINVKPLTLVKTLDSSVPLWGLCLVDNQYITARNGTISWLNAETGAKIKQIQTTSSDTRFVTSYQKGEYIYYLIYKSSIKQEDYVTDIEILDSCAKKNTSIAPGDNVITWTDAFIVVYDICVHSSFEQAIKILDIINKARASVYCPALLLGNKTDLEHRRTVGVEEGHQAALEYNCQYYEVSAAEDFVTISIAFQALLRETKIIQQNKPLLKRRKSSLVNVSKKLGAMFGKKDSEMDRKRSTCDVAGPKTIFEKA</sequence>
<dbReference type="GO" id="GO:0005525">
    <property type="term" value="F:GTP binding"/>
    <property type="evidence" value="ECO:0007669"/>
    <property type="project" value="InterPro"/>
</dbReference>
<dbReference type="Gene3D" id="3.40.50.300">
    <property type="entry name" value="P-loop containing nucleotide triphosphate hydrolases"/>
    <property type="match status" value="1"/>
</dbReference>
<keyword evidence="2 4" id="KW-0863">Zinc-finger</keyword>
<dbReference type="PANTHER" id="PTHR25462">
    <property type="entry name" value="BONUS, ISOFORM C-RELATED"/>
    <property type="match status" value="1"/>
</dbReference>
<dbReference type="InterPro" id="IPR000315">
    <property type="entry name" value="Znf_B-box"/>
</dbReference>
<evidence type="ECO:0000259" key="6">
    <source>
        <dbReference type="PROSITE" id="PS50089"/>
    </source>
</evidence>
<dbReference type="CDD" id="cd19757">
    <property type="entry name" value="Bbox1"/>
    <property type="match status" value="1"/>
</dbReference>
<dbReference type="PROSITE" id="PS50119">
    <property type="entry name" value="ZF_BBOX"/>
    <property type="match status" value="2"/>
</dbReference>
<proteinExistence type="predicted"/>
<keyword evidence="9" id="KW-1185">Reference proteome</keyword>
<evidence type="ECO:0000256" key="4">
    <source>
        <dbReference type="PROSITE-ProRule" id="PRU00024"/>
    </source>
</evidence>
<evidence type="ECO:0000256" key="5">
    <source>
        <dbReference type="SAM" id="Coils"/>
    </source>
</evidence>
<evidence type="ECO:0000259" key="7">
    <source>
        <dbReference type="PROSITE" id="PS50119"/>
    </source>
</evidence>
<evidence type="ECO:0000256" key="2">
    <source>
        <dbReference type="ARBA" id="ARBA00022771"/>
    </source>
</evidence>
<dbReference type="SUPFAM" id="SSF52540">
    <property type="entry name" value="P-loop containing nucleoside triphosphate hydrolases"/>
    <property type="match status" value="1"/>
</dbReference>
<keyword evidence="1" id="KW-0479">Metal-binding</keyword>